<dbReference type="PANTHER" id="PTHR48048:SF76">
    <property type="entry name" value="UDP-GLYCOSYLTRANSFERASE 708D1-LIKE"/>
    <property type="match status" value="1"/>
</dbReference>
<dbReference type="InterPro" id="IPR050481">
    <property type="entry name" value="UDP-glycosyltransf_plant"/>
</dbReference>
<accession>A0A6V7Q277</accession>
<evidence type="ECO:0000256" key="2">
    <source>
        <dbReference type="ARBA" id="ARBA00022676"/>
    </source>
</evidence>
<comment type="similarity">
    <text evidence="1">Belongs to the UDP-glycosyltransferase family.</text>
</comment>
<gene>
    <name evidence="4" type="ORF">CB5_LOCUS20312</name>
</gene>
<protein>
    <submittedName>
        <fullName evidence="4">Uncharacterized protein</fullName>
    </submittedName>
</protein>
<evidence type="ECO:0000256" key="1">
    <source>
        <dbReference type="ARBA" id="ARBA00009995"/>
    </source>
</evidence>
<organism evidence="4">
    <name type="scientific">Ananas comosus var. bracteatus</name>
    <name type="common">red pineapple</name>
    <dbReference type="NCBI Taxonomy" id="296719"/>
    <lineage>
        <taxon>Eukaryota</taxon>
        <taxon>Viridiplantae</taxon>
        <taxon>Streptophyta</taxon>
        <taxon>Embryophyta</taxon>
        <taxon>Tracheophyta</taxon>
        <taxon>Spermatophyta</taxon>
        <taxon>Magnoliopsida</taxon>
        <taxon>Liliopsida</taxon>
        <taxon>Poales</taxon>
        <taxon>Bromeliaceae</taxon>
        <taxon>Bromelioideae</taxon>
        <taxon>Ananas</taxon>
    </lineage>
</organism>
<sequence>MSSSSVCRRAAHVALIPSAGMGHLAPFCRLAVALSDGGCDVSLLSAQPTVSAAESDRISALFASFPRIRPLLLHLPPLDPSEFPPPPTPSTSGTTTLQSNSEYEAIRRSAHLLAPIFESSSLPISAVIIDIALASAVLPVTANLGLKSYILFTTSASMLALYTYFPTSLDAAEPDSPIGDIDIPGLWRVPRASVVPALHDADNLFTIQFVSNGRALPQADGIIVNTFDAFEPEALTALRAGKVTPSLPPWLNAQPAGSVIYVSFGSRTAMSKAQIQQLRRGIEVSGVRFLWVVKGKAVDREDDSEVEQLVGGDDEQFLERVKGREW</sequence>
<feature type="compositionally biased region" description="Pro residues" evidence="3">
    <location>
        <begin position="79"/>
        <end position="89"/>
    </location>
</feature>
<reference evidence="4" key="1">
    <citation type="submission" date="2020-07" db="EMBL/GenBank/DDBJ databases">
        <authorList>
            <person name="Lin J."/>
        </authorList>
    </citation>
    <scope>NUCLEOTIDE SEQUENCE</scope>
</reference>
<dbReference type="AlphaFoldDB" id="A0A6V7Q277"/>
<dbReference type="EMBL" id="LR862131">
    <property type="protein sequence ID" value="CAD1837101.1"/>
    <property type="molecule type" value="Genomic_DNA"/>
</dbReference>
<dbReference type="Gene3D" id="3.40.50.2000">
    <property type="entry name" value="Glycogen Phosphorylase B"/>
    <property type="match status" value="2"/>
</dbReference>
<dbReference type="SUPFAM" id="SSF53756">
    <property type="entry name" value="UDP-Glycosyltransferase/glycogen phosphorylase"/>
    <property type="match status" value="1"/>
</dbReference>
<dbReference type="GO" id="GO:0035251">
    <property type="term" value="F:UDP-glucosyltransferase activity"/>
    <property type="evidence" value="ECO:0007669"/>
    <property type="project" value="InterPro"/>
</dbReference>
<evidence type="ECO:0000313" key="4">
    <source>
        <dbReference type="EMBL" id="CAD1837101.1"/>
    </source>
</evidence>
<proteinExistence type="inferred from homology"/>
<feature type="region of interest" description="Disordered" evidence="3">
    <location>
        <begin position="79"/>
        <end position="99"/>
    </location>
</feature>
<keyword evidence="2" id="KW-0328">Glycosyltransferase</keyword>
<evidence type="ECO:0000256" key="3">
    <source>
        <dbReference type="SAM" id="MobiDB-lite"/>
    </source>
</evidence>
<keyword evidence="2" id="KW-0808">Transferase</keyword>
<name>A0A6V7Q277_ANACO</name>
<dbReference type="PANTHER" id="PTHR48048">
    <property type="entry name" value="GLYCOSYLTRANSFERASE"/>
    <property type="match status" value="1"/>
</dbReference>